<feature type="region of interest" description="Disordered" evidence="1">
    <location>
        <begin position="501"/>
        <end position="555"/>
    </location>
</feature>
<keyword evidence="3" id="KW-1185">Reference proteome</keyword>
<proteinExistence type="predicted"/>
<accession>A0A0D7A6V3</accession>
<gene>
    <name evidence="2" type="ORF">FISHEDRAFT_75609</name>
</gene>
<protein>
    <submittedName>
        <fullName evidence="2">Uncharacterized protein</fullName>
    </submittedName>
</protein>
<dbReference type="OrthoDB" id="3033638at2759"/>
<evidence type="ECO:0000313" key="2">
    <source>
        <dbReference type="EMBL" id="KIY46450.1"/>
    </source>
</evidence>
<dbReference type="Proteomes" id="UP000054144">
    <property type="component" value="Unassembled WGS sequence"/>
</dbReference>
<name>A0A0D7A6V3_9AGAR</name>
<reference evidence="2 3" key="1">
    <citation type="journal article" date="2015" name="Fungal Genet. Biol.">
        <title>Evolution of novel wood decay mechanisms in Agaricales revealed by the genome sequences of Fistulina hepatica and Cylindrobasidium torrendii.</title>
        <authorList>
            <person name="Floudas D."/>
            <person name="Held B.W."/>
            <person name="Riley R."/>
            <person name="Nagy L.G."/>
            <person name="Koehler G."/>
            <person name="Ransdell A.S."/>
            <person name="Younus H."/>
            <person name="Chow J."/>
            <person name="Chiniquy J."/>
            <person name="Lipzen A."/>
            <person name="Tritt A."/>
            <person name="Sun H."/>
            <person name="Haridas S."/>
            <person name="LaButti K."/>
            <person name="Ohm R.A."/>
            <person name="Kues U."/>
            <person name="Blanchette R.A."/>
            <person name="Grigoriev I.V."/>
            <person name="Minto R.E."/>
            <person name="Hibbett D.S."/>
        </authorList>
    </citation>
    <scope>NUCLEOTIDE SEQUENCE [LARGE SCALE GENOMIC DNA]</scope>
    <source>
        <strain evidence="2 3">ATCC 64428</strain>
    </source>
</reference>
<evidence type="ECO:0000256" key="1">
    <source>
        <dbReference type="SAM" id="MobiDB-lite"/>
    </source>
</evidence>
<evidence type="ECO:0000313" key="3">
    <source>
        <dbReference type="Proteomes" id="UP000054144"/>
    </source>
</evidence>
<dbReference type="EMBL" id="KN882031">
    <property type="protein sequence ID" value="KIY46450.1"/>
    <property type="molecule type" value="Genomic_DNA"/>
</dbReference>
<dbReference type="AlphaFoldDB" id="A0A0D7A6V3"/>
<sequence>MSYNLSLISRYRLRTRERLLGKTKQRTPEYLKKRRRYIKKNPMEKAALKKARQECNEAYNSAMDEAREQVFQIATELREKLGHGHTVQHYVQELCQLSRRAKAHQNVNKWNSFLSQETQRLNRERSERKTATQRCTEIKGIWNAMSQEEKDAAVATAVPALEEKRAVQKYSKQNVSISAYHDVRSNFEAMASDLDKLSERTGAQSVLIIVRSDPADMNCPMVHGTSEKTQNFFLLTLNKTVEDFARRFEGYVLSGIDGMVKTVHQEYMDKKKQLVNIIHAKLQAAAGRTVSRMVYTNFDEKITRTYGVVIEGWPLPKFCGPHAIDDKHQLNILCEAFETNTTRFRRLTPSEKIEWEQGRIASVSHAGAVARPCSEMVGGLSTENSVPSTSRSTPAPCVTPLPIQALGPSAGLPTFDVDLIDPVLRGMQAVMSTQVHSGSTAATSSHAMIGSASTSVRMPIAGMYEFALNVTPNPAGAAAGMGTTDGTAASNTSMHFSNVGTMMSIPKKKRKERSDKGKPRGPQKKRKTDNAVDIGDSANGGLPPPPAGGAMLAAP</sequence>
<organism evidence="2 3">
    <name type="scientific">Fistulina hepatica ATCC 64428</name>
    <dbReference type="NCBI Taxonomy" id="1128425"/>
    <lineage>
        <taxon>Eukaryota</taxon>
        <taxon>Fungi</taxon>
        <taxon>Dikarya</taxon>
        <taxon>Basidiomycota</taxon>
        <taxon>Agaricomycotina</taxon>
        <taxon>Agaricomycetes</taxon>
        <taxon>Agaricomycetidae</taxon>
        <taxon>Agaricales</taxon>
        <taxon>Fistulinaceae</taxon>
        <taxon>Fistulina</taxon>
    </lineage>
</organism>